<evidence type="ECO:0000259" key="1">
    <source>
        <dbReference type="Pfam" id="PF19054"/>
    </source>
</evidence>
<comment type="caution">
    <text evidence="2">The sequence shown here is derived from an EMBL/GenBank/DDBJ whole genome shotgun (WGS) entry which is preliminary data.</text>
</comment>
<protein>
    <submittedName>
        <fullName evidence="2">Helix-turn-helix transcriptional regulator</fullName>
    </submittedName>
</protein>
<keyword evidence="3" id="KW-1185">Reference proteome</keyword>
<gene>
    <name evidence="2" type="ORF">AB0H72_01480</name>
</gene>
<dbReference type="InterPro" id="IPR001387">
    <property type="entry name" value="Cro/C1-type_HTH"/>
</dbReference>
<dbReference type="InterPro" id="IPR010982">
    <property type="entry name" value="Lambda_DNA-bd_dom_sf"/>
</dbReference>
<feature type="domain" description="DUF5753" evidence="1">
    <location>
        <begin position="99"/>
        <end position="270"/>
    </location>
</feature>
<dbReference type="EMBL" id="JBFAIH010000001">
    <property type="protein sequence ID" value="MEV0361346.1"/>
    <property type="molecule type" value="Genomic_DNA"/>
</dbReference>
<dbReference type="InterPro" id="IPR043917">
    <property type="entry name" value="DUF5753"/>
</dbReference>
<dbReference type="Pfam" id="PF13560">
    <property type="entry name" value="HTH_31"/>
    <property type="match status" value="1"/>
</dbReference>
<sequence length="281" mass="31881">MTSSAQEAREALGKRLREIRRRAGVTGRELSRREGWHESKVSKIEYGRLRASDADIRAYCKHSGAEKEQADLLATLHNIDSAYIEWRQKLGAGIRSEQQRILKVETESTLIRNYQPRVVTGLLQTPEYAEAMLRWATEFYELPGDIGEAVEKRMERQQVLYRRSHRFHFLMGEQSLYTTVGGDRVMLGQLDRLLSASSLPRVTFGIIPFQAEARAVFNNFVMYDNRLVTEEGSTASLTITQPREIALYGRAFDVLAGQAVTGRDARELITAAIARRGTEIS</sequence>
<dbReference type="CDD" id="cd00093">
    <property type="entry name" value="HTH_XRE"/>
    <property type="match status" value="1"/>
</dbReference>
<dbReference type="Pfam" id="PF19054">
    <property type="entry name" value="DUF5753"/>
    <property type="match status" value="1"/>
</dbReference>
<dbReference type="SUPFAM" id="SSF47413">
    <property type="entry name" value="lambda repressor-like DNA-binding domains"/>
    <property type="match status" value="1"/>
</dbReference>
<dbReference type="RefSeq" id="WP_357972076.1">
    <property type="nucleotide sequence ID" value="NZ_JBFAIH010000001.1"/>
</dbReference>
<dbReference type="Gene3D" id="1.10.260.40">
    <property type="entry name" value="lambda repressor-like DNA-binding domains"/>
    <property type="match status" value="1"/>
</dbReference>
<dbReference type="Proteomes" id="UP001551658">
    <property type="component" value="Unassembled WGS sequence"/>
</dbReference>
<proteinExistence type="predicted"/>
<evidence type="ECO:0000313" key="3">
    <source>
        <dbReference type="Proteomes" id="UP001551658"/>
    </source>
</evidence>
<organism evidence="2 3">
    <name type="scientific">Nocardia fusca</name>
    <dbReference type="NCBI Taxonomy" id="941183"/>
    <lineage>
        <taxon>Bacteria</taxon>
        <taxon>Bacillati</taxon>
        <taxon>Actinomycetota</taxon>
        <taxon>Actinomycetes</taxon>
        <taxon>Mycobacteriales</taxon>
        <taxon>Nocardiaceae</taxon>
        <taxon>Nocardia</taxon>
    </lineage>
</organism>
<name>A0ABV3F0X4_9NOCA</name>
<evidence type="ECO:0000313" key="2">
    <source>
        <dbReference type="EMBL" id="MEV0361346.1"/>
    </source>
</evidence>
<reference evidence="2 3" key="1">
    <citation type="submission" date="2024-06" db="EMBL/GenBank/DDBJ databases">
        <title>The Natural Products Discovery Center: Release of the First 8490 Sequenced Strains for Exploring Actinobacteria Biosynthetic Diversity.</title>
        <authorList>
            <person name="Kalkreuter E."/>
            <person name="Kautsar S.A."/>
            <person name="Yang D."/>
            <person name="Bader C.D."/>
            <person name="Teijaro C.N."/>
            <person name="Fluegel L."/>
            <person name="Davis C.M."/>
            <person name="Simpson J.R."/>
            <person name="Lauterbach L."/>
            <person name="Steele A.D."/>
            <person name="Gui C."/>
            <person name="Meng S."/>
            <person name="Li G."/>
            <person name="Viehrig K."/>
            <person name="Ye F."/>
            <person name="Su P."/>
            <person name="Kiefer A.F."/>
            <person name="Nichols A."/>
            <person name="Cepeda A.J."/>
            <person name="Yan W."/>
            <person name="Fan B."/>
            <person name="Jiang Y."/>
            <person name="Adhikari A."/>
            <person name="Zheng C.-J."/>
            <person name="Schuster L."/>
            <person name="Cowan T.M."/>
            <person name="Smanski M.J."/>
            <person name="Chevrette M.G."/>
            <person name="De Carvalho L.P.S."/>
            <person name="Shen B."/>
        </authorList>
    </citation>
    <scope>NUCLEOTIDE SEQUENCE [LARGE SCALE GENOMIC DNA]</scope>
    <source>
        <strain evidence="2 3">NPDC050671</strain>
    </source>
</reference>
<accession>A0ABV3F0X4</accession>